<feature type="coiled-coil region" evidence="1">
    <location>
        <begin position="2"/>
        <end position="29"/>
    </location>
</feature>
<keyword evidence="4" id="KW-1185">Reference proteome</keyword>
<dbReference type="EMBL" id="AXCM01014542">
    <property type="status" value="NOT_ANNOTATED_CDS"/>
    <property type="molecule type" value="Genomic_DNA"/>
</dbReference>
<protein>
    <submittedName>
        <fullName evidence="3">Uncharacterized protein</fullName>
    </submittedName>
</protein>
<feature type="region of interest" description="Disordered" evidence="2">
    <location>
        <begin position="46"/>
        <end position="76"/>
    </location>
</feature>
<name>A0A182MDX2_9DIPT</name>
<dbReference type="Proteomes" id="UP000075883">
    <property type="component" value="Unassembled WGS sequence"/>
</dbReference>
<feature type="compositionally biased region" description="Polar residues" evidence="2">
    <location>
        <begin position="52"/>
        <end position="63"/>
    </location>
</feature>
<dbReference type="VEuPathDB" id="VectorBase:ACUA015887"/>
<organism evidence="3 4">
    <name type="scientific">Anopheles culicifacies</name>
    <dbReference type="NCBI Taxonomy" id="139723"/>
    <lineage>
        <taxon>Eukaryota</taxon>
        <taxon>Metazoa</taxon>
        <taxon>Ecdysozoa</taxon>
        <taxon>Arthropoda</taxon>
        <taxon>Hexapoda</taxon>
        <taxon>Insecta</taxon>
        <taxon>Pterygota</taxon>
        <taxon>Neoptera</taxon>
        <taxon>Endopterygota</taxon>
        <taxon>Diptera</taxon>
        <taxon>Nematocera</taxon>
        <taxon>Culicoidea</taxon>
        <taxon>Culicidae</taxon>
        <taxon>Anophelinae</taxon>
        <taxon>Anopheles</taxon>
        <taxon>culicifacies species complex</taxon>
    </lineage>
</organism>
<evidence type="ECO:0000313" key="3">
    <source>
        <dbReference type="EnsemblMetazoa" id="ACUA015887-PA"/>
    </source>
</evidence>
<evidence type="ECO:0000313" key="4">
    <source>
        <dbReference type="Proteomes" id="UP000075883"/>
    </source>
</evidence>
<proteinExistence type="predicted"/>
<dbReference type="EnsemblMetazoa" id="ACUA015887-RA">
    <property type="protein sequence ID" value="ACUA015887-PA"/>
    <property type="gene ID" value="ACUA015887"/>
</dbReference>
<sequence length="169" mass="19797">MVEDMVENLPEEEHQLEEREQRIISVEEDQFESSEEMANNIVDILPRRSSRIQRSTAHNTNGHSRARRRAAPARTTAAQRVTAMQNAIRRSNGQDLEYKQKILRALTQITRSFEMVVEQQADTNLMFWQAVAAESRNLRPSLYTQFKTEVIDKLAEYIRLNQQTFENEM</sequence>
<reference evidence="4" key="1">
    <citation type="submission" date="2013-09" db="EMBL/GenBank/DDBJ databases">
        <title>The Genome Sequence of Anopheles culicifacies species A.</title>
        <authorList>
            <consortium name="The Broad Institute Genomics Platform"/>
            <person name="Neafsey D.E."/>
            <person name="Besansky N."/>
            <person name="Howell P."/>
            <person name="Walton C."/>
            <person name="Young S.K."/>
            <person name="Zeng Q."/>
            <person name="Gargeya S."/>
            <person name="Fitzgerald M."/>
            <person name="Haas B."/>
            <person name="Abouelleil A."/>
            <person name="Allen A.W."/>
            <person name="Alvarado L."/>
            <person name="Arachchi H.M."/>
            <person name="Berlin A.M."/>
            <person name="Chapman S.B."/>
            <person name="Gainer-Dewar J."/>
            <person name="Goldberg J."/>
            <person name="Griggs A."/>
            <person name="Gujja S."/>
            <person name="Hansen M."/>
            <person name="Howarth C."/>
            <person name="Imamovic A."/>
            <person name="Ireland A."/>
            <person name="Larimer J."/>
            <person name="McCowan C."/>
            <person name="Murphy C."/>
            <person name="Pearson M."/>
            <person name="Poon T.W."/>
            <person name="Priest M."/>
            <person name="Roberts A."/>
            <person name="Saif S."/>
            <person name="Shea T."/>
            <person name="Sisk P."/>
            <person name="Sykes S."/>
            <person name="Wortman J."/>
            <person name="Nusbaum C."/>
            <person name="Birren B."/>
        </authorList>
    </citation>
    <scope>NUCLEOTIDE SEQUENCE [LARGE SCALE GENOMIC DNA]</scope>
    <source>
        <strain evidence="4">A-37</strain>
    </source>
</reference>
<reference evidence="3" key="2">
    <citation type="submission" date="2020-05" db="UniProtKB">
        <authorList>
            <consortium name="EnsemblMetazoa"/>
        </authorList>
    </citation>
    <scope>IDENTIFICATION</scope>
    <source>
        <strain evidence="3">A-37</strain>
    </source>
</reference>
<keyword evidence="1" id="KW-0175">Coiled coil</keyword>
<accession>A0A182MDX2</accession>
<dbReference type="AlphaFoldDB" id="A0A182MDX2"/>
<evidence type="ECO:0000256" key="2">
    <source>
        <dbReference type="SAM" id="MobiDB-lite"/>
    </source>
</evidence>
<evidence type="ECO:0000256" key="1">
    <source>
        <dbReference type="SAM" id="Coils"/>
    </source>
</evidence>